<sequence>MRVADEVLADQKLECLVRWGEVRAHEGVKLWRQRQALKRNLSRLQHLEAETGVNGGSSSSSQNLATQMEEVQFQRSVDSLLEGYRRLSRPEKVGQTWASERWVVVAQFMAKLRTVASLSNWRLPPPARHLSRDPRALADTAMEDATLAAQTIDAAEGLVDARLIRVAVRLMEQVTSAKASAGLQWLSPESRTLARIVLTHLRSTCTATDRLMEGEEVREIVLSALSEAYGALAAGLACLRKRIGEESHQMLHLMQDPLKAAARSAASLGLIDKSRALNLSSEKAAFKSNGDVPAGGDTFMPLHQATLLTSISSFAEVSNAVPGGGGSKGIAEARVKRLLESVLSGRPLGGEQDLGKADSEHGGKDEGSDFGERRVEFTASQLRMMRKALKSRDPNVEGALALLHDALCSYEKIAEALGKAYQDERALNANPAEIARHKALVELGSKFRSAWRDAGTVLIPSRQADLLALESVRLRHHRLVLRAFRAGGFEVAVVVLARLALVDEMMLPPSKRLITGEVPFSQKRPYELCQAVLSCMQFSGVVNSRRRRRWLRCPHAVTQLILCGEVWTQVMGRFLNADLAFDPLKGCSDIPLNLREFRLAAGFLELQLQERPATLLYEHVADNTPGGSGEATLYALQKMIMRDGSRASGDFGYAAAAAAAEVRNLLAAAAEREEKAPQMRRASFSTAPMAGAKLAQLAEMMALDSSANLPERVPMVCHRCVRGELPNFPHVSVGELNRNFCAGLAENGDDHLLDQSCASTMRASHTSKSSNQSCGSSFGSSDSDSDAMEDLSKTTFDDPAEQELGEDAIVSWATSVLADGVLLCKDERGAYFRWLSRVVLYSYKEDDVDDKVNADVKPGTAEGTSKSRASVTNLPMSGNARRLSWSKASSGFGARRMSLSSAYAAVIPSSAEEVPDPKPQGQTMASSPNKPSTADRAQLRERRRADEKREAAETLRDSKLTMPDPLLRCMRFDLGLSLPPKQDDLGLETLATRERRMKLSEHLLQNYKENQRTVGSEAQKLRRSEREAKMLSGLHFFSVREKEVKVLEKELVASSELASGMKPLLAGSAAARAQYILVPNLSVREPLSRGTGQDLHALALSHVLRTFKASAGPGQAALEDVGRLAQEIIACSSTNAANCYSRSGFEEEARKCDVAAALRVLEKALYPSSSESVSAAVELVASVVPLLLPKKAAQKLIQQSKWEEEVAVLEDTGGTGGIPLAIAVERRKARVQDCEERDAYETSSDFTSSAGGQSGHRRSRSDPKSSAAARFGHGQSPPTAPTSRLSTPVKPQTPMSDFQHVPGISDSGLGALKSEAPRGTEAQQSREEVQQPTAIEGWHPSVLSLLASVDVGGKRVRHTTRGAFFQKEGSLRAGLARSYSDTSVARLPYVANAKTTGSKATGAKAPRILMPDAPVIEGRQVSLATAPVGHSLVRVPAAIAASVDSLILLAHPEITGPPS</sequence>
<feature type="compositionally biased region" description="Low complexity" evidence="1">
    <location>
        <begin position="767"/>
        <end position="782"/>
    </location>
</feature>
<feature type="compositionally biased region" description="Polar residues" evidence="1">
    <location>
        <begin position="1241"/>
        <end position="1251"/>
    </location>
</feature>
<comment type="caution">
    <text evidence="2">The sequence shown here is derived from an EMBL/GenBank/DDBJ whole genome shotgun (WGS) entry which is preliminary data.</text>
</comment>
<feature type="region of interest" description="Disordered" evidence="1">
    <location>
        <begin position="910"/>
        <end position="959"/>
    </location>
</feature>
<feature type="region of interest" description="Disordered" evidence="1">
    <location>
        <begin position="854"/>
        <end position="873"/>
    </location>
</feature>
<dbReference type="Proteomes" id="UP000626109">
    <property type="component" value="Unassembled WGS sequence"/>
</dbReference>
<feature type="compositionally biased region" description="Polar residues" evidence="1">
    <location>
        <begin position="920"/>
        <end position="932"/>
    </location>
</feature>
<evidence type="ECO:0000313" key="3">
    <source>
        <dbReference type="Proteomes" id="UP000626109"/>
    </source>
</evidence>
<organism evidence="2 3">
    <name type="scientific">Polarella glacialis</name>
    <name type="common">Dinoflagellate</name>
    <dbReference type="NCBI Taxonomy" id="89957"/>
    <lineage>
        <taxon>Eukaryota</taxon>
        <taxon>Sar</taxon>
        <taxon>Alveolata</taxon>
        <taxon>Dinophyceae</taxon>
        <taxon>Suessiales</taxon>
        <taxon>Suessiaceae</taxon>
        <taxon>Polarella</taxon>
    </lineage>
</organism>
<feature type="compositionally biased region" description="Basic and acidic residues" evidence="1">
    <location>
        <begin position="937"/>
        <end position="959"/>
    </location>
</feature>
<feature type="region of interest" description="Disordered" evidence="1">
    <location>
        <begin position="1235"/>
        <end position="1329"/>
    </location>
</feature>
<feature type="region of interest" description="Disordered" evidence="1">
    <location>
        <begin position="346"/>
        <end position="372"/>
    </location>
</feature>
<protein>
    <submittedName>
        <fullName evidence="2">Uncharacterized protein</fullName>
    </submittedName>
</protein>
<accession>A0A813K0U0</accession>
<feature type="region of interest" description="Disordered" evidence="1">
    <location>
        <begin position="764"/>
        <end position="791"/>
    </location>
</feature>
<feature type="compositionally biased region" description="Basic and acidic residues" evidence="1">
    <location>
        <begin position="353"/>
        <end position="372"/>
    </location>
</feature>
<evidence type="ECO:0000256" key="1">
    <source>
        <dbReference type="SAM" id="MobiDB-lite"/>
    </source>
</evidence>
<gene>
    <name evidence="2" type="ORF">PGLA2088_LOCUS26101</name>
</gene>
<reference evidence="2" key="1">
    <citation type="submission" date="2021-02" db="EMBL/GenBank/DDBJ databases">
        <authorList>
            <person name="Dougan E. K."/>
            <person name="Rhodes N."/>
            <person name="Thang M."/>
            <person name="Chan C."/>
        </authorList>
    </citation>
    <scope>NUCLEOTIDE SEQUENCE</scope>
</reference>
<dbReference type="EMBL" id="CAJNNW010026952">
    <property type="protein sequence ID" value="CAE8688738.1"/>
    <property type="molecule type" value="Genomic_DNA"/>
</dbReference>
<name>A0A813K0U0_POLGL</name>
<feature type="compositionally biased region" description="Polar residues" evidence="1">
    <location>
        <begin position="862"/>
        <end position="873"/>
    </location>
</feature>
<proteinExistence type="predicted"/>
<feature type="compositionally biased region" description="Polar residues" evidence="1">
    <location>
        <begin position="1281"/>
        <end position="1296"/>
    </location>
</feature>
<evidence type="ECO:0000313" key="2">
    <source>
        <dbReference type="EMBL" id="CAE8688738.1"/>
    </source>
</evidence>